<comment type="similarity">
    <text evidence="2">Belongs to the LysR transcriptional regulatory family.</text>
</comment>
<dbReference type="InterPro" id="IPR037406">
    <property type="entry name" value="MetR_PBP2"/>
</dbReference>
<keyword evidence="8" id="KW-0238">DNA-binding</keyword>
<dbReference type="Pfam" id="PF00126">
    <property type="entry name" value="HTH_1"/>
    <property type="match status" value="1"/>
</dbReference>
<dbReference type="PANTHER" id="PTHR30126:SF25">
    <property type="entry name" value="HTH-TYPE TRANSCRIPTIONAL REGULATOR METR"/>
    <property type="match status" value="1"/>
</dbReference>
<dbReference type="SUPFAM" id="SSF46785">
    <property type="entry name" value="Winged helix' DNA-binding domain"/>
    <property type="match status" value="1"/>
</dbReference>
<feature type="domain" description="HTH lysR-type" evidence="12">
    <location>
        <begin position="1"/>
        <end position="59"/>
    </location>
</feature>
<protein>
    <recommendedName>
        <fullName evidence="3">HTH-type transcriptional regulator MetR</fullName>
    </recommendedName>
</protein>
<dbReference type="PANTHER" id="PTHR30126">
    <property type="entry name" value="HTH-TYPE TRANSCRIPTIONAL REGULATOR"/>
    <property type="match status" value="1"/>
</dbReference>
<dbReference type="InterPro" id="IPR036390">
    <property type="entry name" value="WH_DNA-bd_sf"/>
</dbReference>
<dbReference type="Proteomes" id="UP001164676">
    <property type="component" value="Chromosome"/>
</dbReference>
<dbReference type="InterPro" id="IPR005119">
    <property type="entry name" value="LysR_subst-bd"/>
</dbReference>
<keyword evidence="5" id="KW-0678">Repressor</keyword>
<keyword evidence="9" id="KW-0010">Activator</keyword>
<evidence type="ECO:0000256" key="7">
    <source>
        <dbReference type="ARBA" id="ARBA00023015"/>
    </source>
</evidence>
<evidence type="ECO:0000259" key="12">
    <source>
        <dbReference type="PROSITE" id="PS50931"/>
    </source>
</evidence>
<keyword evidence="10" id="KW-0804">Transcription</keyword>
<dbReference type="EMBL" id="CP114584">
    <property type="protein sequence ID" value="WBA14351.1"/>
    <property type="molecule type" value="Genomic_DNA"/>
</dbReference>
<evidence type="ECO:0000256" key="8">
    <source>
        <dbReference type="ARBA" id="ARBA00023125"/>
    </source>
</evidence>
<keyword evidence="11" id="KW-0486">Methionine biosynthesis</keyword>
<dbReference type="Pfam" id="PF03466">
    <property type="entry name" value="LysR_substrate"/>
    <property type="match status" value="1"/>
</dbReference>
<evidence type="ECO:0000256" key="1">
    <source>
        <dbReference type="ARBA" id="ARBA00004496"/>
    </source>
</evidence>
<evidence type="ECO:0000313" key="13">
    <source>
        <dbReference type="EMBL" id="WBA14351.1"/>
    </source>
</evidence>
<dbReference type="PROSITE" id="PS50931">
    <property type="entry name" value="HTH_LYSR"/>
    <property type="match status" value="1"/>
</dbReference>
<evidence type="ECO:0000256" key="3">
    <source>
        <dbReference type="ARBA" id="ARBA00019365"/>
    </source>
</evidence>
<dbReference type="Gene3D" id="3.40.190.10">
    <property type="entry name" value="Periplasmic binding protein-like II"/>
    <property type="match status" value="1"/>
</dbReference>
<evidence type="ECO:0000256" key="10">
    <source>
        <dbReference type="ARBA" id="ARBA00023163"/>
    </source>
</evidence>
<organism evidence="13 14">
    <name type="scientific">Salinivibrio proteolyticus</name>
    <dbReference type="NCBI Taxonomy" id="334715"/>
    <lineage>
        <taxon>Bacteria</taxon>
        <taxon>Pseudomonadati</taxon>
        <taxon>Pseudomonadota</taxon>
        <taxon>Gammaproteobacteria</taxon>
        <taxon>Vibrionales</taxon>
        <taxon>Vibrionaceae</taxon>
        <taxon>Salinivibrio</taxon>
    </lineage>
</organism>
<keyword evidence="6" id="KW-0028">Amino-acid biosynthesis</keyword>
<dbReference type="InterPro" id="IPR000847">
    <property type="entry name" value="LysR_HTH_N"/>
</dbReference>
<evidence type="ECO:0000256" key="11">
    <source>
        <dbReference type="ARBA" id="ARBA00023167"/>
    </source>
</evidence>
<dbReference type="RefSeq" id="WP_269597553.1">
    <property type="nucleotide sequence ID" value="NZ_CP114584.1"/>
</dbReference>
<accession>A0ABY7LDL6</accession>
<keyword evidence="4" id="KW-0963">Cytoplasm</keyword>
<dbReference type="PRINTS" id="PR00039">
    <property type="entry name" value="HTHLYSR"/>
</dbReference>
<reference evidence="13" key="1">
    <citation type="submission" date="2022-09" db="EMBL/GenBank/DDBJ databases">
        <authorList>
            <person name="Li Z.-J."/>
        </authorList>
    </citation>
    <scope>NUCLEOTIDE SEQUENCE</scope>
    <source>
        <strain evidence="13">TGB10</strain>
    </source>
</reference>
<evidence type="ECO:0000256" key="5">
    <source>
        <dbReference type="ARBA" id="ARBA00022491"/>
    </source>
</evidence>
<evidence type="ECO:0000313" key="14">
    <source>
        <dbReference type="Proteomes" id="UP001164676"/>
    </source>
</evidence>
<comment type="subcellular location">
    <subcellularLocation>
        <location evidence="1">Cytoplasm</location>
    </subcellularLocation>
</comment>
<evidence type="ECO:0000256" key="6">
    <source>
        <dbReference type="ARBA" id="ARBA00022605"/>
    </source>
</evidence>
<name>A0ABY7LDL6_9GAMM</name>
<dbReference type="InterPro" id="IPR036388">
    <property type="entry name" value="WH-like_DNA-bd_sf"/>
</dbReference>
<evidence type="ECO:0000256" key="2">
    <source>
        <dbReference type="ARBA" id="ARBA00009437"/>
    </source>
</evidence>
<evidence type="ECO:0000256" key="9">
    <source>
        <dbReference type="ARBA" id="ARBA00023159"/>
    </source>
</evidence>
<evidence type="ECO:0000256" key="4">
    <source>
        <dbReference type="ARBA" id="ARBA00022490"/>
    </source>
</evidence>
<dbReference type="SUPFAM" id="SSF53850">
    <property type="entry name" value="Periplasmic binding protein-like II"/>
    <property type="match status" value="1"/>
</dbReference>
<proteinExistence type="inferred from homology"/>
<sequence length="301" mass="34572">MLERHHLHILRAIKEQGSITAAAERLYLTQSAISHAMKKLESQLGIRLWQKSGRQLHFTQAGEYLLTLSERMLPQFEHAEQQLKQFAQGQRGTLRIGMECHPCYQWLLKVVEPFLHQWPDVDVDVKQKFQFGGLGALFGHEIDVLVTPDPLLKPGIEYVSVFDYELVLVTHHQSALAAFDYVEPNQVTQDVLITYPVDQSRLDVFTQFLAPAHCAPRKHKTIETTDIMLQMVAAGRGIAALPKWLAQEYQQRLNLHILRMGEQGIHKAIHLGIREEKRDDYIDYFIIKARDISLDHGNQVS</sequence>
<dbReference type="CDD" id="cd08441">
    <property type="entry name" value="PBP2_MetR"/>
    <property type="match status" value="1"/>
</dbReference>
<keyword evidence="14" id="KW-1185">Reference proteome</keyword>
<keyword evidence="7" id="KW-0805">Transcription regulation</keyword>
<dbReference type="Gene3D" id="1.10.10.10">
    <property type="entry name" value="Winged helix-like DNA-binding domain superfamily/Winged helix DNA-binding domain"/>
    <property type="match status" value="1"/>
</dbReference>
<gene>
    <name evidence="13" type="ORF">N7E60_11635</name>
</gene>